<protein>
    <submittedName>
        <fullName evidence="2">Uncharacterized protein</fullName>
    </submittedName>
</protein>
<accession>A0ABD0XRZ9</accession>
<dbReference type="Proteomes" id="UP001558652">
    <property type="component" value="Unassembled WGS sequence"/>
</dbReference>
<comment type="caution">
    <text evidence="2">The sequence shown here is derived from an EMBL/GenBank/DDBJ whole genome shotgun (WGS) entry which is preliminary data.</text>
</comment>
<dbReference type="AlphaFoldDB" id="A0ABD0XRZ9"/>
<gene>
    <name evidence="2" type="ORF">AAG570_014109</name>
</gene>
<evidence type="ECO:0000313" key="2">
    <source>
        <dbReference type="EMBL" id="KAL1109952.1"/>
    </source>
</evidence>
<sequence>MSVFGSQGDSHDDEDAQPGGRHVDSHIRIGSDVETPLSNRAAYCPVVSQILMPGSDVGSYLVQGYESLLMTKEKGVGGPLTTAGASSLYHSKCSGCGIEGPREAEATVTSSRIWMQSTRRLLIHTSAGDRLGFGPQRFHTVNLSSRVLPRRFGPKVSVQRNSGGEERELMLGEEWRGYGRDVGDVSGHRRSGTSFLAVLSHIGLLPSDRAVLSGP</sequence>
<evidence type="ECO:0000313" key="3">
    <source>
        <dbReference type="Proteomes" id="UP001558652"/>
    </source>
</evidence>
<evidence type="ECO:0000256" key="1">
    <source>
        <dbReference type="SAM" id="MobiDB-lite"/>
    </source>
</evidence>
<name>A0ABD0XRZ9_9HEMI</name>
<organism evidence="2 3">
    <name type="scientific">Ranatra chinensis</name>
    <dbReference type="NCBI Taxonomy" id="642074"/>
    <lineage>
        <taxon>Eukaryota</taxon>
        <taxon>Metazoa</taxon>
        <taxon>Ecdysozoa</taxon>
        <taxon>Arthropoda</taxon>
        <taxon>Hexapoda</taxon>
        <taxon>Insecta</taxon>
        <taxon>Pterygota</taxon>
        <taxon>Neoptera</taxon>
        <taxon>Paraneoptera</taxon>
        <taxon>Hemiptera</taxon>
        <taxon>Heteroptera</taxon>
        <taxon>Panheteroptera</taxon>
        <taxon>Nepomorpha</taxon>
        <taxon>Nepidae</taxon>
        <taxon>Ranatrinae</taxon>
        <taxon>Ranatra</taxon>
    </lineage>
</organism>
<reference evidence="2 3" key="1">
    <citation type="submission" date="2024-07" db="EMBL/GenBank/DDBJ databases">
        <title>Chromosome-level genome assembly of the water stick insect Ranatra chinensis (Heteroptera: Nepidae).</title>
        <authorList>
            <person name="Liu X."/>
        </authorList>
    </citation>
    <scope>NUCLEOTIDE SEQUENCE [LARGE SCALE GENOMIC DNA]</scope>
    <source>
        <strain evidence="2">Cailab_2021Rc</strain>
        <tissue evidence="2">Muscle</tissue>
    </source>
</reference>
<keyword evidence="3" id="KW-1185">Reference proteome</keyword>
<proteinExistence type="predicted"/>
<dbReference type="EMBL" id="JBFDAA010000115">
    <property type="protein sequence ID" value="KAL1109952.1"/>
    <property type="molecule type" value="Genomic_DNA"/>
</dbReference>
<feature type="region of interest" description="Disordered" evidence="1">
    <location>
        <begin position="1"/>
        <end position="24"/>
    </location>
</feature>